<sequence>MKSLRRRKNVFRIVAEPYFPAQYLIHQGNKGAGPSVGFPQPCQGADKLLPFFSQSSCEVQTAVKLQASFL</sequence>
<reference evidence="1 2" key="1">
    <citation type="submission" date="2018-09" db="EMBL/GenBank/DDBJ databases">
        <title>Bacillus saliacetes sp. nov., isolated from Thai shrimp paste (Ka-pi).</title>
        <authorList>
            <person name="Daroonpunt R."/>
            <person name="Tanasupawat S."/>
            <person name="Yiamsombut S."/>
        </authorList>
    </citation>
    <scope>NUCLEOTIDE SEQUENCE [LARGE SCALE GENOMIC DNA]</scope>
    <source>
        <strain evidence="1 2">SKP7-4</strain>
    </source>
</reference>
<evidence type="ECO:0000313" key="2">
    <source>
        <dbReference type="Proteomes" id="UP000265801"/>
    </source>
</evidence>
<gene>
    <name evidence="1" type="ORF">D3H55_08740</name>
</gene>
<dbReference type="AlphaFoldDB" id="A0A3A1R097"/>
<accession>A0A3A1R097</accession>
<proteinExistence type="predicted"/>
<dbReference type="EMBL" id="QXIR01000009">
    <property type="protein sequence ID" value="RIW35123.1"/>
    <property type="molecule type" value="Genomic_DNA"/>
</dbReference>
<comment type="caution">
    <text evidence="1">The sequence shown here is derived from an EMBL/GenBank/DDBJ whole genome shotgun (WGS) entry which is preliminary data.</text>
</comment>
<evidence type="ECO:0000313" key="1">
    <source>
        <dbReference type="EMBL" id="RIW35123.1"/>
    </source>
</evidence>
<dbReference type="Proteomes" id="UP000265801">
    <property type="component" value="Unassembled WGS sequence"/>
</dbReference>
<organism evidence="1 2">
    <name type="scientific">Bacillus salacetis</name>
    <dbReference type="NCBI Taxonomy" id="2315464"/>
    <lineage>
        <taxon>Bacteria</taxon>
        <taxon>Bacillati</taxon>
        <taxon>Bacillota</taxon>
        <taxon>Bacilli</taxon>
        <taxon>Bacillales</taxon>
        <taxon>Bacillaceae</taxon>
        <taxon>Bacillus</taxon>
    </lineage>
</organism>
<protein>
    <submittedName>
        <fullName evidence="1">Uncharacterized protein</fullName>
    </submittedName>
</protein>
<keyword evidence="2" id="KW-1185">Reference proteome</keyword>
<name>A0A3A1R097_9BACI</name>